<sequence>MTPQEPPFSALRRWLPLALIVTGAVAGFVLFRDRLSFDTLAQNRETLLAFAAAHPVVTPALFMAAYLLIVAFSLPGATWATLTGGFLFGLFPGVFYNVTGATLGALALFLAVRQGFGRGLRARIDASDGRVRRLSDGIRANEVPMLLSMRLIPVVPFFVANLIPALLDVSARRFAWTTFVGILPGALVYTWIGAGLGAVFERGERPDLSVIFEPYVLGPILGLAALSLLPVLINRKRRP</sequence>
<dbReference type="InterPro" id="IPR015414">
    <property type="entry name" value="TMEM64"/>
</dbReference>
<organism evidence="8 9">
    <name type="scientific">Pararhodobacter marinus</name>
    <dbReference type="NCBI Taxonomy" id="2184063"/>
    <lineage>
        <taxon>Bacteria</taxon>
        <taxon>Pseudomonadati</taxon>
        <taxon>Pseudomonadota</taxon>
        <taxon>Alphaproteobacteria</taxon>
        <taxon>Rhodobacterales</taxon>
        <taxon>Paracoccaceae</taxon>
        <taxon>Pararhodobacter</taxon>
    </lineage>
</organism>
<dbReference type="AlphaFoldDB" id="A0A2U2C5P7"/>
<evidence type="ECO:0000256" key="6">
    <source>
        <dbReference type="RuleBase" id="RU366058"/>
    </source>
</evidence>
<protein>
    <recommendedName>
        <fullName evidence="6">TVP38/TMEM64 family membrane protein</fullName>
    </recommendedName>
</protein>
<dbReference type="PANTHER" id="PTHR12677">
    <property type="entry name" value="GOLGI APPARATUS MEMBRANE PROTEIN TVP38-RELATED"/>
    <property type="match status" value="1"/>
</dbReference>
<keyword evidence="3 6" id="KW-0812">Transmembrane</keyword>
<dbReference type="GO" id="GO:0005886">
    <property type="term" value="C:plasma membrane"/>
    <property type="evidence" value="ECO:0007669"/>
    <property type="project" value="UniProtKB-SubCell"/>
</dbReference>
<keyword evidence="5 6" id="KW-0472">Membrane</keyword>
<name>A0A2U2C5P7_9RHOB</name>
<dbReference type="GeneID" id="94366750"/>
<dbReference type="EMBL" id="QEYD01000012">
    <property type="protein sequence ID" value="PWE27161.1"/>
    <property type="molecule type" value="Genomic_DNA"/>
</dbReference>
<evidence type="ECO:0000313" key="8">
    <source>
        <dbReference type="EMBL" id="PWE27161.1"/>
    </source>
</evidence>
<gene>
    <name evidence="8" type="ORF">C4N9_17800</name>
</gene>
<dbReference type="OrthoDB" id="9779114at2"/>
<feature type="transmembrane region" description="Helical" evidence="6">
    <location>
        <begin position="94"/>
        <end position="112"/>
    </location>
</feature>
<reference evidence="8 9" key="1">
    <citation type="submission" date="2018-05" db="EMBL/GenBank/DDBJ databases">
        <title>Pararhodobacter marina sp. nov., isolated from deep-sea water of the Indian Ocean.</title>
        <authorList>
            <person name="Lai Q.Sr."/>
            <person name="Liu X."/>
            <person name="Shao Z."/>
        </authorList>
    </citation>
    <scope>NUCLEOTIDE SEQUENCE [LARGE SCALE GENOMIC DNA]</scope>
    <source>
        <strain evidence="8 9">CIC4N-9</strain>
    </source>
</reference>
<evidence type="ECO:0000256" key="1">
    <source>
        <dbReference type="ARBA" id="ARBA00004651"/>
    </source>
</evidence>
<dbReference type="PANTHER" id="PTHR12677:SF59">
    <property type="entry name" value="GOLGI APPARATUS MEMBRANE PROTEIN TVP38-RELATED"/>
    <property type="match status" value="1"/>
</dbReference>
<feature type="transmembrane region" description="Helical" evidence="6">
    <location>
        <begin position="212"/>
        <end position="233"/>
    </location>
</feature>
<evidence type="ECO:0000256" key="2">
    <source>
        <dbReference type="ARBA" id="ARBA00022475"/>
    </source>
</evidence>
<proteinExistence type="inferred from homology"/>
<comment type="subcellular location">
    <subcellularLocation>
        <location evidence="1 6">Cell membrane</location>
        <topology evidence="1 6">Multi-pass membrane protein</topology>
    </subcellularLocation>
</comment>
<feature type="domain" description="VTT" evidence="7">
    <location>
        <begin position="75"/>
        <end position="194"/>
    </location>
</feature>
<evidence type="ECO:0000313" key="9">
    <source>
        <dbReference type="Proteomes" id="UP000244940"/>
    </source>
</evidence>
<evidence type="ECO:0000259" key="7">
    <source>
        <dbReference type="Pfam" id="PF09335"/>
    </source>
</evidence>
<comment type="similarity">
    <text evidence="6">Belongs to the TVP38/TMEM64 family.</text>
</comment>
<feature type="transmembrane region" description="Helical" evidence="6">
    <location>
        <begin position="179"/>
        <end position="200"/>
    </location>
</feature>
<feature type="transmembrane region" description="Helical" evidence="6">
    <location>
        <begin position="14"/>
        <end position="35"/>
    </location>
</feature>
<accession>A0A2U2C5P7</accession>
<dbReference type="Pfam" id="PF09335">
    <property type="entry name" value="VTT_dom"/>
    <property type="match status" value="1"/>
</dbReference>
<keyword evidence="4 6" id="KW-1133">Transmembrane helix</keyword>
<dbReference type="Proteomes" id="UP000244940">
    <property type="component" value="Unassembled WGS sequence"/>
</dbReference>
<evidence type="ECO:0000256" key="5">
    <source>
        <dbReference type="ARBA" id="ARBA00023136"/>
    </source>
</evidence>
<dbReference type="InterPro" id="IPR032816">
    <property type="entry name" value="VTT_dom"/>
</dbReference>
<evidence type="ECO:0000256" key="3">
    <source>
        <dbReference type="ARBA" id="ARBA00022692"/>
    </source>
</evidence>
<dbReference type="RefSeq" id="WP_109534705.1">
    <property type="nucleotide sequence ID" value="NZ_QEYD01000012.1"/>
</dbReference>
<feature type="transmembrane region" description="Helical" evidence="6">
    <location>
        <begin position="47"/>
        <end position="74"/>
    </location>
</feature>
<keyword evidence="2 6" id="KW-1003">Cell membrane</keyword>
<evidence type="ECO:0000256" key="4">
    <source>
        <dbReference type="ARBA" id="ARBA00022989"/>
    </source>
</evidence>
<comment type="caution">
    <text evidence="8">The sequence shown here is derived from an EMBL/GenBank/DDBJ whole genome shotgun (WGS) entry which is preliminary data.</text>
</comment>
<keyword evidence="9" id="KW-1185">Reference proteome</keyword>